<gene>
    <name evidence="3" type="ORF">EZS28_030442</name>
</gene>
<dbReference type="GO" id="GO:0003950">
    <property type="term" value="F:NAD+ poly-ADP-ribosyltransferase activity"/>
    <property type="evidence" value="ECO:0007669"/>
    <property type="project" value="UniProtKB-UniRule"/>
</dbReference>
<comment type="caution">
    <text evidence="3">The sequence shown here is derived from an EMBL/GenBank/DDBJ whole genome shotgun (WGS) entry which is preliminary data.</text>
</comment>
<dbReference type="AlphaFoldDB" id="A0A5J4UV43"/>
<evidence type="ECO:0000313" key="3">
    <source>
        <dbReference type="EMBL" id="KAA6374030.1"/>
    </source>
</evidence>
<dbReference type="Pfam" id="PF00644">
    <property type="entry name" value="PARP"/>
    <property type="match status" value="1"/>
</dbReference>
<sequence>MDIEQYNQKTFVLNNENLQGLEFANSNGRGLHFASQIDVQVIVTELMAYINMQGQNVDIYWQQKQPNLYLAFDGNAGREWSSNNGGFYEATNRLVRAASVISRIKRLIVSTQNLTIIPSGSSITLDDARKRMKILCDRFNIMFRLPGLEPLEPNNANKQCTVCTLALARMAAAIDPDFTQIVAAARRSGYVQKWEDSEYQTAIVFNPMTTHTIMQCLNTTLEALNRDDPQYDLIAEYLKRSMKCSEGGYGDECGPANIQQFNKGQYRRIEGIYRVRQPDFDYRFQESEKCDNRLLLWHGTGKQFWLSVLAKGLLMPGSNAFTSFNQTFPTGGYGIFFSNMALMSIGYSQKYGQSDIQYMGLFDNLRIPIGNLISGYGQQRTTGGIYGQEFSVIKPELVRQMYVVRLRM</sequence>
<keyword evidence="1" id="KW-0328">Glycosyltransferase</keyword>
<dbReference type="Gene3D" id="3.90.228.10">
    <property type="match status" value="1"/>
</dbReference>
<dbReference type="EMBL" id="SNRW01012278">
    <property type="protein sequence ID" value="KAA6374030.1"/>
    <property type="molecule type" value="Genomic_DNA"/>
</dbReference>
<evidence type="ECO:0000259" key="2">
    <source>
        <dbReference type="PROSITE" id="PS51059"/>
    </source>
</evidence>
<proteinExistence type="predicted"/>
<name>A0A5J4UV43_9EUKA</name>
<dbReference type="PROSITE" id="PS51059">
    <property type="entry name" value="PARP_CATALYTIC"/>
    <property type="match status" value="1"/>
</dbReference>
<dbReference type="EC" id="2.4.2.-" evidence="1"/>
<accession>A0A5J4UV43</accession>
<evidence type="ECO:0000313" key="4">
    <source>
        <dbReference type="Proteomes" id="UP000324800"/>
    </source>
</evidence>
<protein>
    <recommendedName>
        <fullName evidence="1">Poly [ADP-ribose] polymerase</fullName>
        <shortName evidence="1">PARP</shortName>
        <ecNumber evidence="1">2.4.2.-</ecNumber>
    </recommendedName>
</protein>
<reference evidence="3 4" key="1">
    <citation type="submission" date="2019-03" db="EMBL/GenBank/DDBJ databases">
        <title>Single cell metagenomics reveals metabolic interactions within the superorganism composed of flagellate Streblomastix strix and complex community of Bacteroidetes bacteria on its surface.</title>
        <authorList>
            <person name="Treitli S.C."/>
            <person name="Kolisko M."/>
            <person name="Husnik F."/>
            <person name="Keeling P."/>
            <person name="Hampl V."/>
        </authorList>
    </citation>
    <scope>NUCLEOTIDE SEQUENCE [LARGE SCALE GENOMIC DNA]</scope>
    <source>
        <strain evidence="3">ST1C</strain>
    </source>
</reference>
<dbReference type="Proteomes" id="UP000324800">
    <property type="component" value="Unassembled WGS sequence"/>
</dbReference>
<dbReference type="SUPFAM" id="SSF56399">
    <property type="entry name" value="ADP-ribosylation"/>
    <property type="match status" value="1"/>
</dbReference>
<evidence type="ECO:0000256" key="1">
    <source>
        <dbReference type="RuleBase" id="RU362114"/>
    </source>
</evidence>
<keyword evidence="1" id="KW-0808">Transferase</keyword>
<organism evidence="3 4">
    <name type="scientific">Streblomastix strix</name>
    <dbReference type="NCBI Taxonomy" id="222440"/>
    <lineage>
        <taxon>Eukaryota</taxon>
        <taxon>Metamonada</taxon>
        <taxon>Preaxostyla</taxon>
        <taxon>Oxymonadida</taxon>
        <taxon>Streblomastigidae</taxon>
        <taxon>Streblomastix</taxon>
    </lineage>
</organism>
<keyword evidence="1" id="KW-0520">NAD</keyword>
<feature type="domain" description="PARP catalytic" evidence="2">
    <location>
        <begin position="207"/>
        <end position="408"/>
    </location>
</feature>
<dbReference type="InterPro" id="IPR012317">
    <property type="entry name" value="Poly(ADP-ribose)pol_cat_dom"/>
</dbReference>